<evidence type="ECO:0000313" key="3">
    <source>
        <dbReference type="Proteomes" id="UP001286313"/>
    </source>
</evidence>
<proteinExistence type="predicted"/>
<protein>
    <recommendedName>
        <fullName evidence="4">THAP-type domain-containing protein</fullName>
    </recommendedName>
</protein>
<dbReference type="AlphaFoldDB" id="A0AAE1EW40"/>
<dbReference type="EMBL" id="JAWQEG010004254">
    <property type="protein sequence ID" value="KAK3862412.1"/>
    <property type="molecule type" value="Genomic_DNA"/>
</dbReference>
<dbReference type="Proteomes" id="UP001286313">
    <property type="component" value="Unassembled WGS sequence"/>
</dbReference>
<feature type="compositionally biased region" description="Polar residues" evidence="1">
    <location>
        <begin position="59"/>
        <end position="73"/>
    </location>
</feature>
<accession>A0AAE1EW40</accession>
<comment type="caution">
    <text evidence="2">The sequence shown here is derived from an EMBL/GenBank/DDBJ whole genome shotgun (WGS) entry which is preliminary data.</text>
</comment>
<evidence type="ECO:0000256" key="1">
    <source>
        <dbReference type="SAM" id="MobiDB-lite"/>
    </source>
</evidence>
<feature type="region of interest" description="Disordered" evidence="1">
    <location>
        <begin position="51"/>
        <end position="73"/>
    </location>
</feature>
<reference evidence="2" key="1">
    <citation type="submission" date="2023-10" db="EMBL/GenBank/DDBJ databases">
        <title>Genome assemblies of two species of porcelain crab, Petrolisthes cinctipes and Petrolisthes manimaculis (Anomura: Porcellanidae).</title>
        <authorList>
            <person name="Angst P."/>
        </authorList>
    </citation>
    <scope>NUCLEOTIDE SEQUENCE</scope>
    <source>
        <strain evidence="2">PB745_01</strain>
        <tissue evidence="2">Gill</tissue>
    </source>
</reference>
<organism evidence="2 3">
    <name type="scientific">Petrolisthes cinctipes</name>
    <name type="common">Flat porcelain crab</name>
    <dbReference type="NCBI Taxonomy" id="88211"/>
    <lineage>
        <taxon>Eukaryota</taxon>
        <taxon>Metazoa</taxon>
        <taxon>Ecdysozoa</taxon>
        <taxon>Arthropoda</taxon>
        <taxon>Crustacea</taxon>
        <taxon>Multicrustacea</taxon>
        <taxon>Malacostraca</taxon>
        <taxon>Eumalacostraca</taxon>
        <taxon>Eucarida</taxon>
        <taxon>Decapoda</taxon>
        <taxon>Pleocyemata</taxon>
        <taxon>Anomura</taxon>
        <taxon>Galatheoidea</taxon>
        <taxon>Porcellanidae</taxon>
        <taxon>Petrolisthes</taxon>
    </lineage>
</organism>
<evidence type="ECO:0000313" key="2">
    <source>
        <dbReference type="EMBL" id="KAK3862412.1"/>
    </source>
</evidence>
<keyword evidence="3" id="KW-1185">Reference proteome</keyword>
<evidence type="ECO:0008006" key="4">
    <source>
        <dbReference type="Google" id="ProtNLM"/>
    </source>
</evidence>
<name>A0AAE1EW40_PETCI</name>
<gene>
    <name evidence="2" type="ORF">Pcinc_031726</name>
</gene>
<sequence>MWKNTRNHAICSRHFVDWNQGPTQAHPDPELFGYNNWGKNQYIRRSIYKRQRVKHAPPETSTSQAASDKTEAITESSQETLAVQLQDEECHLNYLGYDQGIQATVEVSSSSADTVPHVPPITSATQTISMPHEDHSYVTSRSAIQIEPVDASVQVEVSAFAGSNVDCKSCNLNFNL</sequence>